<proteinExistence type="predicted"/>
<keyword evidence="3" id="KW-0597">Phosphoprotein</keyword>
<keyword evidence="5" id="KW-0418">Kinase</keyword>
<feature type="domain" description="PAC" evidence="7">
    <location>
        <begin position="208"/>
        <end position="259"/>
    </location>
</feature>
<dbReference type="NCBIfam" id="TIGR00229">
    <property type="entry name" value="sensory_box"/>
    <property type="match status" value="1"/>
</dbReference>
<dbReference type="InterPro" id="IPR052162">
    <property type="entry name" value="Sensor_kinase/Photoreceptor"/>
</dbReference>
<dbReference type="Proteomes" id="UP000308181">
    <property type="component" value="Unassembled WGS sequence"/>
</dbReference>
<dbReference type="SMART" id="SM00086">
    <property type="entry name" value="PAC"/>
    <property type="match status" value="3"/>
</dbReference>
<keyword evidence="9" id="KW-1185">Reference proteome</keyword>
<comment type="catalytic activity">
    <reaction evidence="1">
        <text>ATP + protein L-histidine = ADP + protein N-phospho-L-histidine.</text>
        <dbReference type="EC" id="2.7.13.3"/>
    </reaction>
</comment>
<dbReference type="CDD" id="cd00130">
    <property type="entry name" value="PAS"/>
    <property type="match status" value="2"/>
</dbReference>
<dbReference type="InterPro" id="IPR035965">
    <property type="entry name" value="PAS-like_dom_sf"/>
</dbReference>
<dbReference type="GO" id="GO:0004673">
    <property type="term" value="F:protein histidine kinase activity"/>
    <property type="evidence" value="ECO:0007669"/>
    <property type="project" value="UniProtKB-EC"/>
</dbReference>
<dbReference type="Gene3D" id="3.30.450.20">
    <property type="entry name" value="PAS domain"/>
    <property type="match status" value="3"/>
</dbReference>
<evidence type="ECO:0000256" key="4">
    <source>
        <dbReference type="ARBA" id="ARBA00022679"/>
    </source>
</evidence>
<dbReference type="Pfam" id="PF08447">
    <property type="entry name" value="PAS_3"/>
    <property type="match status" value="1"/>
</dbReference>
<evidence type="ECO:0000256" key="1">
    <source>
        <dbReference type="ARBA" id="ARBA00000085"/>
    </source>
</evidence>
<dbReference type="EC" id="2.7.13.3" evidence="2"/>
<dbReference type="InterPro" id="IPR000700">
    <property type="entry name" value="PAS-assoc_C"/>
</dbReference>
<dbReference type="PROSITE" id="PS50113">
    <property type="entry name" value="PAC"/>
    <property type="match status" value="2"/>
</dbReference>
<evidence type="ECO:0000259" key="6">
    <source>
        <dbReference type="PROSITE" id="PS50112"/>
    </source>
</evidence>
<keyword evidence="4" id="KW-0808">Transferase</keyword>
<dbReference type="SUPFAM" id="SSF55785">
    <property type="entry name" value="PYP-like sensor domain (PAS domain)"/>
    <property type="match status" value="3"/>
</dbReference>
<evidence type="ECO:0000313" key="8">
    <source>
        <dbReference type="EMBL" id="TKB97056.1"/>
    </source>
</evidence>
<organism evidence="8 9">
    <name type="scientific">Pedobacter cryophilus</name>
    <dbReference type="NCBI Taxonomy" id="2571271"/>
    <lineage>
        <taxon>Bacteria</taxon>
        <taxon>Pseudomonadati</taxon>
        <taxon>Bacteroidota</taxon>
        <taxon>Sphingobacteriia</taxon>
        <taxon>Sphingobacteriales</taxon>
        <taxon>Sphingobacteriaceae</taxon>
        <taxon>Pedobacter</taxon>
    </lineage>
</organism>
<dbReference type="OrthoDB" id="9811889at2"/>
<dbReference type="PANTHER" id="PTHR43304">
    <property type="entry name" value="PHYTOCHROME-LIKE PROTEIN CPH1"/>
    <property type="match status" value="1"/>
</dbReference>
<protein>
    <recommendedName>
        <fullName evidence="2">histidine kinase</fullName>
        <ecNumber evidence="2">2.7.13.3</ecNumber>
    </recommendedName>
</protein>
<dbReference type="InterPro" id="IPR001610">
    <property type="entry name" value="PAC"/>
</dbReference>
<name>A0A4U1BZV7_9SPHI</name>
<dbReference type="RefSeq" id="WP_136827021.1">
    <property type="nucleotide sequence ID" value="NZ_SWBP01000004.1"/>
</dbReference>
<sequence>MEKFDQYLKHSKILYLIKTDLEGNYTYISPHFAEVFNLDPEKTYGTNSLLTIFKEDHQKCIDAVTKCYQNPNTYQKVSLRKPFPNGKLIWSQWEFYLATDEHHQPKEMICFGSCVSEKIQHLKLLKTSNEKNNENEVKYQTLFETTILAIILHTPDGKIYDANEVFCKMVGITKTNITDRNISEFTPETFREIDKAFFDLLIKKPTNSSYEKEFITTEGKIIPISVNPKIFQDQNGKIFIWSIIKDITERKQQKILLKQQKELLEQTAHIAKLGGWHIDLKSKKTEWTKEVYKIHDLEDDFKHNITNGIEFFHREDQIKISLALEKSAKFGHPFDLELRLISAKKIHKWVRVAGGAIHNADTIIALKGIIQDITQKKLTENTIYKQNTLLKDFYFTQSHIVRLPIANVLGLINLLDIITSEEDRFEIYKKIKFSVSQLDQIVTDFANKKIDN</sequence>
<dbReference type="AlphaFoldDB" id="A0A4U1BZV7"/>
<gene>
    <name evidence="8" type="ORF">FA046_13390</name>
</gene>
<dbReference type="InterPro" id="IPR000014">
    <property type="entry name" value="PAS"/>
</dbReference>
<evidence type="ECO:0000256" key="5">
    <source>
        <dbReference type="ARBA" id="ARBA00022777"/>
    </source>
</evidence>
<reference evidence="8 9" key="1">
    <citation type="submission" date="2019-04" db="EMBL/GenBank/DDBJ databases">
        <title>Pedobacter sp. AR-3-17 sp. nov., isolated from Arctic soil.</title>
        <authorList>
            <person name="Dahal R.H."/>
            <person name="Kim D.-U."/>
        </authorList>
    </citation>
    <scope>NUCLEOTIDE SEQUENCE [LARGE SCALE GENOMIC DNA]</scope>
    <source>
        <strain evidence="8 9">AR-3-17</strain>
    </source>
</reference>
<evidence type="ECO:0000256" key="2">
    <source>
        <dbReference type="ARBA" id="ARBA00012438"/>
    </source>
</evidence>
<accession>A0A4U1BZV7</accession>
<dbReference type="PANTHER" id="PTHR43304:SF1">
    <property type="entry name" value="PAC DOMAIN-CONTAINING PROTEIN"/>
    <property type="match status" value="1"/>
</dbReference>
<dbReference type="InterPro" id="IPR013655">
    <property type="entry name" value="PAS_fold_3"/>
</dbReference>
<evidence type="ECO:0000256" key="3">
    <source>
        <dbReference type="ARBA" id="ARBA00022553"/>
    </source>
</evidence>
<evidence type="ECO:0000313" key="9">
    <source>
        <dbReference type="Proteomes" id="UP000308181"/>
    </source>
</evidence>
<dbReference type="Pfam" id="PF13426">
    <property type="entry name" value="PAS_9"/>
    <property type="match status" value="1"/>
</dbReference>
<dbReference type="PROSITE" id="PS50112">
    <property type="entry name" value="PAS"/>
    <property type="match status" value="1"/>
</dbReference>
<dbReference type="SMART" id="SM00091">
    <property type="entry name" value="PAS"/>
    <property type="match status" value="2"/>
</dbReference>
<evidence type="ECO:0000259" key="7">
    <source>
        <dbReference type="PROSITE" id="PS50113"/>
    </source>
</evidence>
<dbReference type="EMBL" id="SWBP01000004">
    <property type="protein sequence ID" value="TKB97056.1"/>
    <property type="molecule type" value="Genomic_DNA"/>
</dbReference>
<feature type="domain" description="PAC" evidence="7">
    <location>
        <begin position="334"/>
        <end position="385"/>
    </location>
</feature>
<feature type="domain" description="PAS" evidence="6">
    <location>
        <begin position="135"/>
        <end position="205"/>
    </location>
</feature>
<comment type="caution">
    <text evidence="8">The sequence shown here is derived from an EMBL/GenBank/DDBJ whole genome shotgun (WGS) entry which is preliminary data.</text>
</comment>